<dbReference type="InterPro" id="IPR013151">
    <property type="entry name" value="Immunoglobulin_dom"/>
</dbReference>
<dbReference type="InterPro" id="IPR036179">
    <property type="entry name" value="Ig-like_dom_sf"/>
</dbReference>
<evidence type="ECO:0000313" key="5">
    <source>
        <dbReference type="Proteomes" id="UP000694409"/>
    </source>
</evidence>
<dbReference type="Proteomes" id="UP000694409">
    <property type="component" value="Unassembled WGS sequence"/>
</dbReference>
<protein>
    <recommendedName>
        <fullName evidence="3">Ig-like domain-containing protein</fullName>
    </recommendedName>
</protein>
<dbReference type="GeneTree" id="ENSGT00960000192166"/>
<accession>A0A8C9NVW7</accession>
<feature type="transmembrane region" description="Helical" evidence="2">
    <location>
        <begin position="17"/>
        <end position="39"/>
    </location>
</feature>
<organism evidence="4 5">
    <name type="scientific">Serinus canaria</name>
    <name type="common">Island canary</name>
    <name type="synonym">Fringilla canaria</name>
    <dbReference type="NCBI Taxonomy" id="9135"/>
    <lineage>
        <taxon>Eukaryota</taxon>
        <taxon>Metazoa</taxon>
        <taxon>Chordata</taxon>
        <taxon>Craniata</taxon>
        <taxon>Vertebrata</taxon>
        <taxon>Euteleostomi</taxon>
        <taxon>Archelosauria</taxon>
        <taxon>Archosauria</taxon>
        <taxon>Dinosauria</taxon>
        <taxon>Saurischia</taxon>
        <taxon>Theropoda</taxon>
        <taxon>Coelurosauria</taxon>
        <taxon>Aves</taxon>
        <taxon>Neognathae</taxon>
        <taxon>Neoaves</taxon>
        <taxon>Telluraves</taxon>
        <taxon>Australaves</taxon>
        <taxon>Passeriformes</taxon>
        <taxon>Passeroidea</taxon>
        <taxon>Fringillidae</taxon>
        <taxon>Carduelinae</taxon>
        <taxon>Serinus</taxon>
    </lineage>
</organism>
<keyword evidence="2" id="KW-1133">Transmembrane helix</keyword>
<dbReference type="Gene3D" id="2.60.40.10">
    <property type="entry name" value="Immunoglobulins"/>
    <property type="match status" value="1"/>
</dbReference>
<dbReference type="Pfam" id="PF00047">
    <property type="entry name" value="ig"/>
    <property type="match status" value="1"/>
</dbReference>
<dbReference type="PROSITE" id="PS50835">
    <property type="entry name" value="IG_LIKE"/>
    <property type="match status" value="2"/>
</dbReference>
<dbReference type="Ensembl" id="ENSSCAT00000025821.1">
    <property type="protein sequence ID" value="ENSSCAP00000023184.1"/>
    <property type="gene ID" value="ENSSCAG00000016622.1"/>
</dbReference>
<keyword evidence="2" id="KW-0472">Membrane</keyword>
<keyword evidence="5" id="KW-1185">Reference proteome</keyword>
<evidence type="ECO:0000256" key="1">
    <source>
        <dbReference type="ARBA" id="ARBA00023319"/>
    </source>
</evidence>
<reference evidence="4" key="1">
    <citation type="submission" date="2025-08" db="UniProtKB">
        <authorList>
            <consortium name="Ensembl"/>
        </authorList>
    </citation>
    <scope>IDENTIFICATION</scope>
</reference>
<feature type="domain" description="Ig-like" evidence="3">
    <location>
        <begin position="32"/>
        <end position="130"/>
    </location>
</feature>
<dbReference type="InterPro" id="IPR013783">
    <property type="entry name" value="Ig-like_fold"/>
</dbReference>
<dbReference type="InterPro" id="IPR003599">
    <property type="entry name" value="Ig_sub"/>
</dbReference>
<sequence>MGGSDGLPDANDISRKAAFLIILLLVMMKLIPTQGFVVVTVSEPIVGIMEEMDVNLTCIVTDDQKAEARDLQVFWKQGAGHPKASFTTVWDKDAQKGNTTLHLKRVTREDMEVYMCVVLREGTISQESVSVKPTSAIQNMWDGPPLKLNCPFTLTEACRQDVKFKWWKEQQQMWERIDQGVSWWKLWDKGIGWLNISDPKQGMDEGRYLCLVTCGLDADYGIRSSIARAHLGERTKATHGIFRAVRGMAVILICKIGKDVQFIEYGWWFGGNNIRDKEGKYRKEKRSDQTITRKLTPCIKRLDLLFYDR</sequence>
<dbReference type="SUPFAM" id="SSF48726">
    <property type="entry name" value="Immunoglobulin"/>
    <property type="match status" value="1"/>
</dbReference>
<evidence type="ECO:0000256" key="2">
    <source>
        <dbReference type="SAM" id="Phobius"/>
    </source>
</evidence>
<evidence type="ECO:0000313" key="4">
    <source>
        <dbReference type="Ensembl" id="ENSSCAP00000023184.1"/>
    </source>
</evidence>
<dbReference type="InterPro" id="IPR007110">
    <property type="entry name" value="Ig-like_dom"/>
</dbReference>
<dbReference type="SMART" id="SM00409">
    <property type="entry name" value="IG"/>
    <property type="match status" value="2"/>
</dbReference>
<dbReference type="AlphaFoldDB" id="A0A8C9NVW7"/>
<evidence type="ECO:0000259" key="3">
    <source>
        <dbReference type="PROSITE" id="PS50835"/>
    </source>
</evidence>
<reference evidence="4" key="2">
    <citation type="submission" date="2025-09" db="UniProtKB">
        <authorList>
            <consortium name="Ensembl"/>
        </authorList>
    </citation>
    <scope>IDENTIFICATION</scope>
</reference>
<name>A0A8C9NVW7_SERCA</name>
<proteinExistence type="predicted"/>
<feature type="domain" description="Ig-like" evidence="3">
    <location>
        <begin position="133"/>
        <end position="213"/>
    </location>
</feature>
<keyword evidence="2" id="KW-0812">Transmembrane</keyword>
<keyword evidence="1" id="KW-0393">Immunoglobulin domain</keyword>